<dbReference type="KEGG" id="fli:Fleli_0303"/>
<evidence type="ECO:0000256" key="4">
    <source>
        <dbReference type="ARBA" id="ARBA00023141"/>
    </source>
</evidence>
<keyword evidence="10" id="KW-1185">Reference proteome</keyword>
<accession>I4AFQ5</accession>
<dbReference type="PROSITE" id="PS51171">
    <property type="entry name" value="PREPHENATE_DEHYDR_3"/>
    <property type="match status" value="1"/>
</dbReference>
<dbReference type="PANTHER" id="PTHR21022:SF19">
    <property type="entry name" value="PREPHENATE DEHYDRATASE-RELATED"/>
    <property type="match status" value="1"/>
</dbReference>
<dbReference type="GO" id="GO:0005737">
    <property type="term" value="C:cytoplasm"/>
    <property type="evidence" value="ECO:0007669"/>
    <property type="project" value="TreeGrafter"/>
</dbReference>
<proteinExistence type="predicted"/>
<comment type="catalytic activity">
    <reaction evidence="7">
        <text>prephenate + H(+) = 3-phenylpyruvate + CO2 + H2O</text>
        <dbReference type="Rhea" id="RHEA:21648"/>
        <dbReference type="ChEBI" id="CHEBI:15377"/>
        <dbReference type="ChEBI" id="CHEBI:15378"/>
        <dbReference type="ChEBI" id="CHEBI:16526"/>
        <dbReference type="ChEBI" id="CHEBI:18005"/>
        <dbReference type="ChEBI" id="CHEBI:29934"/>
        <dbReference type="EC" id="4.2.1.51"/>
    </reaction>
</comment>
<dbReference type="RefSeq" id="WP_014796253.1">
    <property type="nucleotide sequence ID" value="NC_018018.1"/>
</dbReference>
<evidence type="ECO:0000256" key="2">
    <source>
        <dbReference type="ARBA" id="ARBA00013147"/>
    </source>
</evidence>
<dbReference type="eggNOG" id="COG0077">
    <property type="taxonomic scope" value="Bacteria"/>
</dbReference>
<dbReference type="Gene3D" id="3.40.190.10">
    <property type="entry name" value="Periplasmic binding protein-like II"/>
    <property type="match status" value="2"/>
</dbReference>
<evidence type="ECO:0000259" key="8">
    <source>
        <dbReference type="PROSITE" id="PS51171"/>
    </source>
</evidence>
<evidence type="ECO:0000313" key="10">
    <source>
        <dbReference type="Proteomes" id="UP000006054"/>
    </source>
</evidence>
<dbReference type="EMBL" id="CP003345">
    <property type="protein sequence ID" value="AFM02790.1"/>
    <property type="molecule type" value="Genomic_DNA"/>
</dbReference>
<dbReference type="UniPathway" id="UPA00121">
    <property type="reaction ID" value="UER00345"/>
</dbReference>
<evidence type="ECO:0000256" key="5">
    <source>
        <dbReference type="ARBA" id="ARBA00023222"/>
    </source>
</evidence>
<dbReference type="GO" id="GO:0004664">
    <property type="term" value="F:prephenate dehydratase activity"/>
    <property type="evidence" value="ECO:0007669"/>
    <property type="project" value="UniProtKB-EC"/>
</dbReference>
<keyword evidence="3" id="KW-0028">Amino-acid biosynthesis</keyword>
<dbReference type="AlphaFoldDB" id="I4AFQ5"/>
<dbReference type="OrthoDB" id="9802281at2"/>
<dbReference type="EC" id="4.2.1.51" evidence="2"/>
<sequence length="185" mass="20736">MKTIAVQGKLFSFHYLAAQKQFGEKNNWLHCQNFDELLHSVMTKNVAMGMIAVENSLVGNVADNYEKIEAMNLKVVGEINLPIQLHLAAKKGIQISDLQKVYSHPVALAECKLFLSKNKHIFPTNFSDTAGAIRWISEQQKTQKHLDSAAIGGIEAIRYYGLQTIQKNIHDHSDNVTKFLAVTSK</sequence>
<dbReference type="SUPFAM" id="SSF53850">
    <property type="entry name" value="Periplasmic binding protein-like II"/>
    <property type="match status" value="1"/>
</dbReference>
<dbReference type="CDD" id="cd13631">
    <property type="entry name" value="PBP2_Ct-PDT_like"/>
    <property type="match status" value="1"/>
</dbReference>
<dbReference type="InterPro" id="IPR001086">
    <property type="entry name" value="Preph_deHydtase"/>
</dbReference>
<gene>
    <name evidence="9" type="ordered locus">Fleli_0303</name>
</gene>
<dbReference type="GO" id="GO:0009094">
    <property type="term" value="P:L-phenylalanine biosynthetic process"/>
    <property type="evidence" value="ECO:0007669"/>
    <property type="project" value="UniProtKB-UniPathway"/>
</dbReference>
<protein>
    <recommendedName>
        <fullName evidence="2">prephenate dehydratase</fullName>
        <ecNumber evidence="2">4.2.1.51</ecNumber>
    </recommendedName>
</protein>
<dbReference type="STRING" id="880071.Fleli_0303"/>
<keyword evidence="5" id="KW-0584">Phenylalanine biosynthesis</keyword>
<dbReference type="Pfam" id="PF00800">
    <property type="entry name" value="PDT"/>
    <property type="match status" value="1"/>
</dbReference>
<comment type="pathway">
    <text evidence="1">Amino-acid biosynthesis; L-phenylalanine biosynthesis; phenylpyruvate from prephenate: step 1/1.</text>
</comment>
<dbReference type="HOGENOM" id="CLU_035008_3_0_10"/>
<evidence type="ECO:0000256" key="6">
    <source>
        <dbReference type="ARBA" id="ARBA00023239"/>
    </source>
</evidence>
<organism evidence="9 10">
    <name type="scientific">Bernardetia litoralis (strain ATCC 23117 / DSM 6794 / NBRC 15988 / NCIMB 1366 / Fx l1 / Sio-4)</name>
    <name type="common">Flexibacter litoralis</name>
    <dbReference type="NCBI Taxonomy" id="880071"/>
    <lineage>
        <taxon>Bacteria</taxon>
        <taxon>Pseudomonadati</taxon>
        <taxon>Bacteroidota</taxon>
        <taxon>Cytophagia</taxon>
        <taxon>Cytophagales</taxon>
        <taxon>Bernardetiaceae</taxon>
        <taxon>Bernardetia</taxon>
    </lineage>
</organism>
<dbReference type="PANTHER" id="PTHR21022">
    <property type="entry name" value="PREPHENATE DEHYDRATASE P PROTEIN"/>
    <property type="match status" value="1"/>
</dbReference>
<keyword evidence="4" id="KW-0057">Aromatic amino acid biosynthesis</keyword>
<dbReference type="Proteomes" id="UP000006054">
    <property type="component" value="Chromosome"/>
</dbReference>
<evidence type="ECO:0000256" key="7">
    <source>
        <dbReference type="ARBA" id="ARBA00047848"/>
    </source>
</evidence>
<reference evidence="10" key="1">
    <citation type="submission" date="2012-06" db="EMBL/GenBank/DDBJ databases">
        <title>The complete genome of Flexibacter litoralis DSM 6794.</title>
        <authorList>
            <person name="Lucas S."/>
            <person name="Copeland A."/>
            <person name="Lapidus A."/>
            <person name="Glavina del Rio T."/>
            <person name="Dalin E."/>
            <person name="Tice H."/>
            <person name="Bruce D."/>
            <person name="Goodwin L."/>
            <person name="Pitluck S."/>
            <person name="Peters L."/>
            <person name="Ovchinnikova G."/>
            <person name="Lu M."/>
            <person name="Kyrpides N."/>
            <person name="Mavromatis K."/>
            <person name="Ivanova N."/>
            <person name="Brettin T."/>
            <person name="Detter J.C."/>
            <person name="Han C."/>
            <person name="Larimer F."/>
            <person name="Land M."/>
            <person name="Hauser L."/>
            <person name="Markowitz V."/>
            <person name="Cheng J.-F."/>
            <person name="Hugenholtz P."/>
            <person name="Woyke T."/>
            <person name="Wu D."/>
            <person name="Spring S."/>
            <person name="Lang E."/>
            <person name="Kopitz M."/>
            <person name="Brambilla E."/>
            <person name="Klenk H.-P."/>
            <person name="Eisen J.A."/>
        </authorList>
    </citation>
    <scope>NUCLEOTIDE SEQUENCE [LARGE SCALE GENOMIC DNA]</scope>
    <source>
        <strain evidence="10">ATCC 23117 / DSM 6794 / NBRC 15988 / NCIMB 1366 / Sio-4</strain>
    </source>
</reference>
<name>I4AFQ5_BERLS</name>
<feature type="domain" description="Prephenate dehydratase" evidence="8">
    <location>
        <begin position="3"/>
        <end position="184"/>
    </location>
</feature>
<evidence type="ECO:0000256" key="3">
    <source>
        <dbReference type="ARBA" id="ARBA00022605"/>
    </source>
</evidence>
<evidence type="ECO:0000313" key="9">
    <source>
        <dbReference type="EMBL" id="AFM02790.1"/>
    </source>
</evidence>
<evidence type="ECO:0000256" key="1">
    <source>
        <dbReference type="ARBA" id="ARBA00004741"/>
    </source>
</evidence>
<keyword evidence="6" id="KW-0456">Lyase</keyword>